<dbReference type="GO" id="GO:0000271">
    <property type="term" value="P:polysaccharide biosynthetic process"/>
    <property type="evidence" value="ECO:0007669"/>
    <property type="project" value="InterPro"/>
</dbReference>
<evidence type="ECO:0000313" key="8">
    <source>
        <dbReference type="EMBL" id="MYL85204.1"/>
    </source>
</evidence>
<dbReference type="GO" id="GO:0005886">
    <property type="term" value="C:plasma membrane"/>
    <property type="evidence" value="ECO:0007669"/>
    <property type="project" value="TreeGrafter"/>
</dbReference>
<keyword evidence="4 6" id="KW-1133">Transmembrane helix</keyword>
<dbReference type="Proteomes" id="UP000482487">
    <property type="component" value="Unassembled WGS sequence"/>
</dbReference>
<evidence type="ECO:0000256" key="3">
    <source>
        <dbReference type="ARBA" id="ARBA00022692"/>
    </source>
</evidence>
<dbReference type="AlphaFoldDB" id="A0A7C9IP00"/>
<dbReference type="OrthoDB" id="7060875at2"/>
<dbReference type="RefSeq" id="WP_160963955.1">
    <property type="nucleotide sequence ID" value="NZ_WVUD01000065.1"/>
</dbReference>
<feature type="transmembrane region" description="Helical" evidence="6">
    <location>
        <begin position="33"/>
        <end position="57"/>
    </location>
</feature>
<comment type="caution">
    <text evidence="8">The sequence shown here is derived from an EMBL/GenBank/DDBJ whole genome shotgun (WGS) entry which is preliminary data.</text>
</comment>
<dbReference type="PANTHER" id="PTHR38459">
    <property type="entry name" value="PROPHAGE BACTOPRENOL-LINKED GLUCOSE TRANSLOCASE HOMOLOG"/>
    <property type="match status" value="1"/>
</dbReference>
<comment type="similarity">
    <text evidence="2">Belongs to the GtrA family.</text>
</comment>
<feature type="domain" description="GtrA/DPMS transmembrane" evidence="7">
    <location>
        <begin position="9"/>
        <end position="129"/>
    </location>
</feature>
<dbReference type="InterPro" id="IPR051401">
    <property type="entry name" value="GtrA_CellWall_Glycosyl"/>
</dbReference>
<comment type="subcellular location">
    <subcellularLocation>
        <location evidence="1">Membrane</location>
        <topology evidence="1">Multi-pass membrane protein</topology>
    </subcellularLocation>
</comment>
<evidence type="ECO:0000313" key="9">
    <source>
        <dbReference type="Proteomes" id="UP000482487"/>
    </source>
</evidence>
<organism evidence="8 9">
    <name type="scientific">Solidesulfovibrio aerotolerans</name>
    <dbReference type="NCBI Taxonomy" id="295255"/>
    <lineage>
        <taxon>Bacteria</taxon>
        <taxon>Pseudomonadati</taxon>
        <taxon>Thermodesulfobacteriota</taxon>
        <taxon>Desulfovibrionia</taxon>
        <taxon>Desulfovibrionales</taxon>
        <taxon>Desulfovibrionaceae</taxon>
        <taxon>Solidesulfovibrio</taxon>
    </lineage>
</organism>
<evidence type="ECO:0000256" key="5">
    <source>
        <dbReference type="ARBA" id="ARBA00023136"/>
    </source>
</evidence>
<dbReference type="InterPro" id="IPR007267">
    <property type="entry name" value="GtrA_DPMS_TM"/>
</dbReference>
<name>A0A7C9IP00_9BACT</name>
<feature type="transmembrane region" description="Helical" evidence="6">
    <location>
        <begin position="69"/>
        <end position="90"/>
    </location>
</feature>
<dbReference type="PANTHER" id="PTHR38459:SF1">
    <property type="entry name" value="PROPHAGE BACTOPRENOL-LINKED GLUCOSE TRANSLOCASE HOMOLOG"/>
    <property type="match status" value="1"/>
</dbReference>
<sequence>MNIKEFILFAISGGLAALVNIGSRMLLSLVLPYAGAICVAYVLGMLSAFLLFKFFVFRAKRSARTGSEVFYFLLVNAISLLLTLGISIGLAEVVFPWLQFTFHAHDIAHIIGVLSPVLLSYVGHKYLTFRKDVPCI</sequence>
<dbReference type="Pfam" id="PF04138">
    <property type="entry name" value="GtrA_DPMS_TM"/>
    <property type="match status" value="1"/>
</dbReference>
<dbReference type="EMBL" id="WVUD01000065">
    <property type="protein sequence ID" value="MYL85204.1"/>
    <property type="molecule type" value="Genomic_DNA"/>
</dbReference>
<keyword evidence="5 6" id="KW-0472">Membrane</keyword>
<gene>
    <name evidence="8" type="ORF">GTA51_19080</name>
</gene>
<feature type="transmembrane region" description="Helical" evidence="6">
    <location>
        <begin position="102"/>
        <end position="122"/>
    </location>
</feature>
<evidence type="ECO:0000256" key="4">
    <source>
        <dbReference type="ARBA" id="ARBA00022989"/>
    </source>
</evidence>
<protein>
    <submittedName>
        <fullName evidence="8">GtrA family protein</fullName>
    </submittedName>
</protein>
<keyword evidence="3 6" id="KW-0812">Transmembrane</keyword>
<evidence type="ECO:0000259" key="7">
    <source>
        <dbReference type="Pfam" id="PF04138"/>
    </source>
</evidence>
<evidence type="ECO:0000256" key="6">
    <source>
        <dbReference type="SAM" id="Phobius"/>
    </source>
</evidence>
<evidence type="ECO:0000256" key="2">
    <source>
        <dbReference type="ARBA" id="ARBA00009399"/>
    </source>
</evidence>
<keyword evidence="9" id="KW-1185">Reference proteome</keyword>
<evidence type="ECO:0000256" key="1">
    <source>
        <dbReference type="ARBA" id="ARBA00004141"/>
    </source>
</evidence>
<accession>A0A7C9IP00</accession>
<feature type="transmembrane region" description="Helical" evidence="6">
    <location>
        <begin position="7"/>
        <end position="27"/>
    </location>
</feature>
<proteinExistence type="inferred from homology"/>
<reference evidence="8 9" key="1">
    <citation type="submission" date="2020-01" db="EMBL/GenBank/DDBJ databases">
        <title>Genome sequence of Desulfovibrio aerotolerans DSM 16695(T).</title>
        <authorList>
            <person name="Karnachuk O."/>
            <person name="Avakyan M."/>
            <person name="Mardanov A."/>
            <person name="Kadnikov V."/>
            <person name="Ravin N."/>
        </authorList>
    </citation>
    <scope>NUCLEOTIDE SEQUENCE [LARGE SCALE GENOMIC DNA]</scope>
    <source>
        <strain evidence="8 9">DSM 16695</strain>
    </source>
</reference>